<gene>
    <name evidence="3" type="ORF">KVT40_002241</name>
</gene>
<evidence type="ECO:0000256" key="2">
    <source>
        <dbReference type="SAM" id="Phobius"/>
    </source>
</evidence>
<keyword evidence="4" id="KW-1185">Reference proteome</keyword>
<accession>A0A8K0L7H4</accession>
<evidence type="ECO:0000313" key="3">
    <source>
        <dbReference type="EMBL" id="KAG8630622.1"/>
    </source>
</evidence>
<dbReference type="EMBL" id="JAESVG020000002">
    <property type="protein sequence ID" value="KAG8630622.1"/>
    <property type="molecule type" value="Genomic_DNA"/>
</dbReference>
<feature type="region of interest" description="Disordered" evidence="1">
    <location>
        <begin position="15"/>
        <end position="55"/>
    </location>
</feature>
<proteinExistence type="predicted"/>
<comment type="caution">
    <text evidence="3">The sequence shown here is derived from an EMBL/GenBank/DDBJ whole genome shotgun (WGS) entry which is preliminary data.</text>
</comment>
<dbReference type="Proteomes" id="UP000809789">
    <property type="component" value="Unassembled WGS sequence"/>
</dbReference>
<protein>
    <submittedName>
        <fullName evidence="3">Uncharacterized protein</fullName>
    </submittedName>
</protein>
<name>A0A8K0L7H4_9PEZI</name>
<keyword evidence="2" id="KW-1133">Transmembrane helix</keyword>
<organism evidence="3 4">
    <name type="scientific">Elsinoe batatas</name>
    <dbReference type="NCBI Taxonomy" id="2601811"/>
    <lineage>
        <taxon>Eukaryota</taxon>
        <taxon>Fungi</taxon>
        <taxon>Dikarya</taxon>
        <taxon>Ascomycota</taxon>
        <taxon>Pezizomycotina</taxon>
        <taxon>Dothideomycetes</taxon>
        <taxon>Dothideomycetidae</taxon>
        <taxon>Myriangiales</taxon>
        <taxon>Elsinoaceae</taxon>
        <taxon>Elsinoe</taxon>
    </lineage>
</organism>
<evidence type="ECO:0000313" key="4">
    <source>
        <dbReference type="Proteomes" id="UP000809789"/>
    </source>
</evidence>
<sequence>MPAFRAVKCRLQTSRGIATSPLRSPTPAPQQAPHGKTIDHGSLGGKAKGATEGRDRAFRSEIPAFSFKDLGANRTVKTVVIIALIVAGTAETITWYRLGMRCWRGRQGSLDEQVDLEEKESLPTRVEGSP</sequence>
<keyword evidence="2" id="KW-0812">Transmembrane</keyword>
<feature type="transmembrane region" description="Helical" evidence="2">
    <location>
        <begin position="79"/>
        <end position="98"/>
    </location>
</feature>
<evidence type="ECO:0000256" key="1">
    <source>
        <dbReference type="SAM" id="MobiDB-lite"/>
    </source>
</evidence>
<dbReference type="OrthoDB" id="5231661at2759"/>
<dbReference type="AlphaFoldDB" id="A0A8K0L7H4"/>
<reference evidence="3" key="1">
    <citation type="submission" date="2021-07" db="EMBL/GenBank/DDBJ databases">
        <title>Elsinoe batatas strain:CRI-CJ2 Genome sequencing and assembly.</title>
        <authorList>
            <person name="Huang L."/>
        </authorList>
    </citation>
    <scope>NUCLEOTIDE SEQUENCE</scope>
    <source>
        <strain evidence="3">CRI-CJ2</strain>
    </source>
</reference>
<keyword evidence="2" id="KW-0472">Membrane</keyword>